<dbReference type="PANTHER" id="PTHR42941">
    <property type="entry name" value="SLL1037 PROTEIN"/>
    <property type="match status" value="1"/>
</dbReference>
<feature type="transmembrane region" description="Helical" evidence="1">
    <location>
        <begin position="315"/>
        <end position="334"/>
    </location>
</feature>
<dbReference type="Gene3D" id="3.40.190.10">
    <property type="entry name" value="Periplasmic binding protein-like II"/>
    <property type="match status" value="2"/>
</dbReference>
<dbReference type="Proteomes" id="UP000001095">
    <property type="component" value="Unassembled WGS sequence"/>
</dbReference>
<keyword evidence="1" id="KW-0812">Transmembrane</keyword>
<keyword evidence="3" id="KW-1185">Reference proteome</keyword>
<dbReference type="InterPro" id="IPR011852">
    <property type="entry name" value="TRAP_TAXI"/>
</dbReference>
<dbReference type="AlphaFoldDB" id="K8P4A9"/>
<comment type="caution">
    <text evidence="2">The sequence shown here is derived from an EMBL/GenBank/DDBJ whole genome shotgun (WGS) entry which is preliminary data.</text>
</comment>
<name>K8P4A9_9BRAD</name>
<gene>
    <name evidence="2" type="ORF">HMPREF9696_03279</name>
</gene>
<dbReference type="SUPFAM" id="SSF53850">
    <property type="entry name" value="Periplasmic binding protein-like II"/>
    <property type="match status" value="1"/>
</dbReference>
<evidence type="ECO:0000313" key="2">
    <source>
        <dbReference type="EMBL" id="EKS33238.1"/>
    </source>
</evidence>
<proteinExistence type="predicted"/>
<reference evidence="2 3" key="1">
    <citation type="submission" date="2012-04" db="EMBL/GenBank/DDBJ databases">
        <title>The Genome Sequence of Afipia clevelandensis ATCC 49720.</title>
        <authorList>
            <consortium name="The Broad Institute Genome Sequencing Platform"/>
            <person name="Earl A."/>
            <person name="Ward D."/>
            <person name="Feldgarden M."/>
            <person name="Gevers D."/>
            <person name="Huys G."/>
            <person name="Walker B."/>
            <person name="Young S.K."/>
            <person name="Zeng Q."/>
            <person name="Gargeya S."/>
            <person name="Fitzgerald M."/>
            <person name="Haas B."/>
            <person name="Abouelleil A."/>
            <person name="Alvarado L."/>
            <person name="Arachchi H.M."/>
            <person name="Berlin A."/>
            <person name="Chapman S.B."/>
            <person name="Goldberg J."/>
            <person name="Griggs A."/>
            <person name="Gujja S."/>
            <person name="Hansen M."/>
            <person name="Howarth C."/>
            <person name="Imamovic A."/>
            <person name="Larimer J."/>
            <person name="McCowen C."/>
            <person name="Montmayeur A."/>
            <person name="Murphy C."/>
            <person name="Neiman D."/>
            <person name="Pearson M."/>
            <person name="Priest M."/>
            <person name="Roberts A."/>
            <person name="Saif S."/>
            <person name="Shea T."/>
            <person name="Sisk P."/>
            <person name="Sykes S."/>
            <person name="Wortman J."/>
            <person name="Nusbaum C."/>
            <person name="Birren B."/>
        </authorList>
    </citation>
    <scope>NUCLEOTIDE SEQUENCE [LARGE SCALE GENOMIC DNA]</scope>
    <source>
        <strain evidence="2 3">ATCC 49720</strain>
    </source>
</reference>
<dbReference type="PANTHER" id="PTHR42941:SF1">
    <property type="entry name" value="SLL1037 PROTEIN"/>
    <property type="match status" value="1"/>
</dbReference>
<dbReference type="PATRIC" id="fig|883079.3.peg.3352"/>
<dbReference type="RefSeq" id="WP_002714149.1">
    <property type="nucleotide sequence ID" value="NZ_KB375281.1"/>
</dbReference>
<evidence type="ECO:0008006" key="4">
    <source>
        <dbReference type="Google" id="ProtNLM"/>
    </source>
</evidence>
<keyword evidence="1" id="KW-0472">Membrane</keyword>
<dbReference type="Pfam" id="PF16868">
    <property type="entry name" value="NMT1_3"/>
    <property type="match status" value="1"/>
</dbReference>
<organism evidence="2 3">
    <name type="scientific">Afipia clevelandensis ATCC 49720</name>
    <dbReference type="NCBI Taxonomy" id="883079"/>
    <lineage>
        <taxon>Bacteria</taxon>
        <taxon>Pseudomonadati</taxon>
        <taxon>Pseudomonadota</taxon>
        <taxon>Alphaproteobacteria</taxon>
        <taxon>Hyphomicrobiales</taxon>
        <taxon>Nitrobacteraceae</taxon>
        <taxon>Afipia</taxon>
    </lineage>
</organism>
<dbReference type="EMBL" id="AGWY01000013">
    <property type="protein sequence ID" value="EKS33238.1"/>
    <property type="molecule type" value="Genomic_DNA"/>
</dbReference>
<protein>
    <recommendedName>
        <fullName evidence="4">TAXI family TRAP transporter solute receptor</fullName>
    </recommendedName>
</protein>
<sequence length="426" mass="45084">MVAGATCLVLGAVLFAYRLYTKPTTLSVGVGSIDGEIAKGASLIANRFVKSNAPVRLNIVKFGNVQDATKAFAAGKVDLAVVRADVGDLSDARAIAVIAEATVMIVAAPGSPITGIEQLKGRSIGVVGGEINHRLVKALSREYGLDGHTTFKDLSPPDAQRAMKAGDVDVLVMVVPLTKRYLDYVRNLSGGGSSRSPTLVPIDSAGAIADAEGAFESFAIPKGTLRGSPPNPDDDLTTLKTGFYLVAHAKLDADVATGLTQSLMNARESLVAEHSVLSGIAEPDTDPDANIPVHAGAAVYYNDAQQSFMDKYGDAIYLTPIVFGLLASVFAAAWKFLGLGRSNAPDPVWRVLYELPRRIRGATSEAELINIEQEFDELLGDEISKSSLGDDSAADAATLTSAAQRLDNLIHYRRTMMAQERSRASH</sequence>
<dbReference type="HOGENOM" id="CLU_033215_6_0_5"/>
<evidence type="ECO:0000313" key="3">
    <source>
        <dbReference type="Proteomes" id="UP000001095"/>
    </source>
</evidence>
<keyword evidence="1" id="KW-1133">Transmembrane helix</keyword>
<evidence type="ECO:0000256" key="1">
    <source>
        <dbReference type="SAM" id="Phobius"/>
    </source>
</evidence>
<accession>K8P4A9</accession>